<dbReference type="EMBL" id="JH795898">
    <property type="protein sequence ID" value="EJT96512.1"/>
    <property type="molecule type" value="Genomic_DNA"/>
</dbReference>
<dbReference type="GeneID" id="63684533"/>
<accession>M5FYA7</accession>
<dbReference type="AlphaFoldDB" id="M5FYA7"/>
<feature type="compositionally biased region" description="Low complexity" evidence="1">
    <location>
        <begin position="14"/>
        <end position="27"/>
    </location>
</feature>
<feature type="region of interest" description="Disordered" evidence="1">
    <location>
        <begin position="14"/>
        <end position="44"/>
    </location>
</feature>
<keyword evidence="3" id="KW-1185">Reference proteome</keyword>
<protein>
    <submittedName>
        <fullName evidence="2">Uncharacterized protein</fullName>
    </submittedName>
</protein>
<sequence>MCLQILTDDAVDTASSTLTAPSSSGGLLERRSRSARHDTQRPPRTAYRKYFTTEASTNPLTTHDPCRPLSHHPRKGGCNAIVRWKKDRNCLNLRSAQWPNTIRELSFGTYVPLLLQSSPASYACLFKVTAAFCTESHSHELYQCIHIRTPSILSRTPSIPGPT</sequence>
<dbReference type="HOGENOM" id="CLU_1626991_0_0_1"/>
<gene>
    <name evidence="2" type="ORF">DACRYDRAFT_112692</name>
</gene>
<reference evidence="2 3" key="1">
    <citation type="journal article" date="2012" name="Science">
        <title>The Paleozoic origin of enzymatic lignin decomposition reconstructed from 31 fungal genomes.</title>
        <authorList>
            <person name="Floudas D."/>
            <person name="Binder M."/>
            <person name="Riley R."/>
            <person name="Barry K."/>
            <person name="Blanchette R.A."/>
            <person name="Henrissat B."/>
            <person name="Martinez A.T."/>
            <person name="Otillar R."/>
            <person name="Spatafora J.W."/>
            <person name="Yadav J.S."/>
            <person name="Aerts A."/>
            <person name="Benoit I."/>
            <person name="Boyd A."/>
            <person name="Carlson A."/>
            <person name="Copeland A."/>
            <person name="Coutinho P.M."/>
            <person name="de Vries R.P."/>
            <person name="Ferreira P."/>
            <person name="Findley K."/>
            <person name="Foster B."/>
            <person name="Gaskell J."/>
            <person name="Glotzer D."/>
            <person name="Gorecki P."/>
            <person name="Heitman J."/>
            <person name="Hesse C."/>
            <person name="Hori C."/>
            <person name="Igarashi K."/>
            <person name="Jurgens J.A."/>
            <person name="Kallen N."/>
            <person name="Kersten P."/>
            <person name="Kohler A."/>
            <person name="Kuees U."/>
            <person name="Kumar T.K.A."/>
            <person name="Kuo A."/>
            <person name="LaButti K."/>
            <person name="Larrondo L.F."/>
            <person name="Lindquist E."/>
            <person name="Ling A."/>
            <person name="Lombard V."/>
            <person name="Lucas S."/>
            <person name="Lundell T."/>
            <person name="Martin R."/>
            <person name="McLaughlin D.J."/>
            <person name="Morgenstern I."/>
            <person name="Morin E."/>
            <person name="Murat C."/>
            <person name="Nagy L.G."/>
            <person name="Nolan M."/>
            <person name="Ohm R.A."/>
            <person name="Patyshakuliyeva A."/>
            <person name="Rokas A."/>
            <person name="Ruiz-Duenas F.J."/>
            <person name="Sabat G."/>
            <person name="Salamov A."/>
            <person name="Samejima M."/>
            <person name="Schmutz J."/>
            <person name="Slot J.C."/>
            <person name="St John F."/>
            <person name="Stenlid J."/>
            <person name="Sun H."/>
            <person name="Sun S."/>
            <person name="Syed K."/>
            <person name="Tsang A."/>
            <person name="Wiebenga A."/>
            <person name="Young D."/>
            <person name="Pisabarro A."/>
            <person name="Eastwood D.C."/>
            <person name="Martin F."/>
            <person name="Cullen D."/>
            <person name="Grigoriev I.V."/>
            <person name="Hibbett D.S."/>
        </authorList>
    </citation>
    <scope>NUCLEOTIDE SEQUENCE [LARGE SCALE GENOMIC DNA]</scope>
    <source>
        <strain evidence="2 3">DJM-731 SS1</strain>
    </source>
</reference>
<proteinExistence type="predicted"/>
<evidence type="ECO:0000313" key="3">
    <source>
        <dbReference type="Proteomes" id="UP000030653"/>
    </source>
</evidence>
<feature type="compositionally biased region" description="Basic and acidic residues" evidence="1">
    <location>
        <begin position="28"/>
        <end position="41"/>
    </location>
</feature>
<dbReference type="Proteomes" id="UP000030653">
    <property type="component" value="Unassembled WGS sequence"/>
</dbReference>
<name>M5FYA7_DACPD</name>
<organism evidence="2 3">
    <name type="scientific">Dacryopinax primogenitus (strain DJM 731)</name>
    <name type="common">Brown rot fungus</name>
    <dbReference type="NCBI Taxonomy" id="1858805"/>
    <lineage>
        <taxon>Eukaryota</taxon>
        <taxon>Fungi</taxon>
        <taxon>Dikarya</taxon>
        <taxon>Basidiomycota</taxon>
        <taxon>Agaricomycotina</taxon>
        <taxon>Dacrymycetes</taxon>
        <taxon>Dacrymycetales</taxon>
        <taxon>Dacrymycetaceae</taxon>
        <taxon>Dacryopinax</taxon>
    </lineage>
</organism>
<evidence type="ECO:0000313" key="2">
    <source>
        <dbReference type="EMBL" id="EJT96512.1"/>
    </source>
</evidence>
<evidence type="ECO:0000256" key="1">
    <source>
        <dbReference type="SAM" id="MobiDB-lite"/>
    </source>
</evidence>
<dbReference type="RefSeq" id="XP_040623410.1">
    <property type="nucleotide sequence ID" value="XM_040769471.1"/>
</dbReference>